<dbReference type="InterPro" id="IPR038717">
    <property type="entry name" value="Tc1-like_DDE_dom"/>
</dbReference>
<evidence type="ECO:0000313" key="3">
    <source>
        <dbReference type="EMBL" id="GGU79418.1"/>
    </source>
</evidence>
<sequence>MCRFLVRLAGHFDRKVHLVLDGHFAHRSRKVRAWLADHPDRIELHFLPSYSPEFNPDELVNADLKRSPPMHSRLATRPNSPPKPADSSTAASFSRTASAAASAATASATSSNGTD</sequence>
<organism evidence="3 4">
    <name type="scientific">Streptomyces albospinus</name>
    <dbReference type="NCBI Taxonomy" id="285515"/>
    <lineage>
        <taxon>Bacteria</taxon>
        <taxon>Bacillati</taxon>
        <taxon>Actinomycetota</taxon>
        <taxon>Actinomycetes</taxon>
        <taxon>Kitasatosporales</taxon>
        <taxon>Streptomycetaceae</taxon>
        <taxon>Streptomyces</taxon>
    </lineage>
</organism>
<dbReference type="EMBL" id="BMRP01000019">
    <property type="protein sequence ID" value="GGU79418.1"/>
    <property type="molecule type" value="Genomic_DNA"/>
</dbReference>
<keyword evidence="4" id="KW-1185">Reference proteome</keyword>
<dbReference type="Gene3D" id="3.30.420.10">
    <property type="entry name" value="Ribonuclease H-like superfamily/Ribonuclease H"/>
    <property type="match status" value="1"/>
</dbReference>
<evidence type="ECO:0000259" key="2">
    <source>
        <dbReference type="Pfam" id="PF13358"/>
    </source>
</evidence>
<feature type="region of interest" description="Disordered" evidence="1">
    <location>
        <begin position="57"/>
        <end position="115"/>
    </location>
</feature>
<evidence type="ECO:0000256" key="1">
    <source>
        <dbReference type="SAM" id="MobiDB-lite"/>
    </source>
</evidence>
<dbReference type="InterPro" id="IPR036397">
    <property type="entry name" value="RNaseH_sf"/>
</dbReference>
<protein>
    <recommendedName>
        <fullName evidence="2">Tc1-like transposase DDE domain-containing protein</fullName>
    </recommendedName>
</protein>
<proteinExistence type="predicted"/>
<evidence type="ECO:0000313" key="4">
    <source>
        <dbReference type="Proteomes" id="UP000654471"/>
    </source>
</evidence>
<reference evidence="4" key="1">
    <citation type="journal article" date="2019" name="Int. J. Syst. Evol. Microbiol.">
        <title>The Global Catalogue of Microorganisms (GCM) 10K type strain sequencing project: providing services to taxonomists for standard genome sequencing and annotation.</title>
        <authorList>
            <consortium name="The Broad Institute Genomics Platform"/>
            <consortium name="The Broad Institute Genome Sequencing Center for Infectious Disease"/>
            <person name="Wu L."/>
            <person name="Ma J."/>
        </authorList>
    </citation>
    <scope>NUCLEOTIDE SEQUENCE [LARGE SCALE GENOMIC DNA]</scope>
    <source>
        <strain evidence="4">JCM 3399</strain>
    </source>
</reference>
<dbReference type="Pfam" id="PF13358">
    <property type="entry name" value="DDE_3"/>
    <property type="match status" value="1"/>
</dbReference>
<dbReference type="Proteomes" id="UP000654471">
    <property type="component" value="Unassembled WGS sequence"/>
</dbReference>
<gene>
    <name evidence="3" type="ORF">GCM10010211_51800</name>
</gene>
<accession>A0ABQ2VC39</accession>
<feature type="compositionally biased region" description="Low complexity" evidence="1">
    <location>
        <begin position="85"/>
        <end position="115"/>
    </location>
</feature>
<feature type="domain" description="Tc1-like transposase DDE" evidence="2">
    <location>
        <begin position="3"/>
        <end position="67"/>
    </location>
</feature>
<comment type="caution">
    <text evidence="3">The sequence shown here is derived from an EMBL/GenBank/DDBJ whole genome shotgun (WGS) entry which is preliminary data.</text>
</comment>
<name>A0ABQ2VC39_9ACTN</name>